<gene>
    <name evidence="4" type="ORF">I4J41_06855</name>
</gene>
<keyword evidence="2" id="KW-0812">Transmembrane</keyword>
<evidence type="ECO:0000256" key="1">
    <source>
        <dbReference type="SAM" id="Coils"/>
    </source>
</evidence>
<evidence type="ECO:0000256" key="2">
    <source>
        <dbReference type="SAM" id="Phobius"/>
    </source>
</evidence>
<feature type="domain" description="Tape measure protein N-terminal" evidence="3">
    <location>
        <begin position="149"/>
        <end position="335"/>
    </location>
</feature>
<dbReference type="NCBIfam" id="TIGR02675">
    <property type="entry name" value="tape_meas_nterm"/>
    <property type="match status" value="1"/>
</dbReference>
<dbReference type="RefSeq" id="WP_197690140.1">
    <property type="nucleotide sequence ID" value="NZ_JADQUG010000024.1"/>
</dbReference>
<evidence type="ECO:0000313" key="5">
    <source>
        <dbReference type="Proteomes" id="UP000615580"/>
    </source>
</evidence>
<feature type="coiled-coil region" evidence="1">
    <location>
        <begin position="1188"/>
        <end position="1238"/>
    </location>
</feature>
<comment type="caution">
    <text evidence="4">The sequence shown here is derived from an EMBL/GenBank/DDBJ whole genome shotgun (WGS) entry which is preliminary data.</text>
</comment>
<evidence type="ECO:0000259" key="3">
    <source>
        <dbReference type="Pfam" id="PF20155"/>
    </source>
</evidence>
<keyword evidence="2" id="KW-0472">Membrane</keyword>
<feature type="transmembrane region" description="Helical" evidence="2">
    <location>
        <begin position="385"/>
        <end position="405"/>
    </location>
</feature>
<dbReference type="Pfam" id="PF20155">
    <property type="entry name" value="TMP_3"/>
    <property type="match status" value="1"/>
</dbReference>
<accession>A0ABS0LCX9</accession>
<dbReference type="Proteomes" id="UP000615580">
    <property type="component" value="Unassembled WGS sequence"/>
</dbReference>
<protein>
    <submittedName>
        <fullName evidence="4">Tape measure protein</fullName>
    </submittedName>
</protein>
<organism evidence="4 5">
    <name type="scientific">Corynebacterium belfantii</name>
    <dbReference type="NCBI Taxonomy" id="2014537"/>
    <lineage>
        <taxon>Bacteria</taxon>
        <taxon>Bacillati</taxon>
        <taxon>Actinomycetota</taxon>
        <taxon>Actinomycetes</taxon>
        <taxon>Mycobacteriales</taxon>
        <taxon>Corynebacteriaceae</taxon>
        <taxon>Corynebacterium</taxon>
    </lineage>
</organism>
<proteinExistence type="predicted"/>
<feature type="transmembrane region" description="Helical" evidence="2">
    <location>
        <begin position="452"/>
        <end position="470"/>
    </location>
</feature>
<dbReference type="InterPro" id="IPR013491">
    <property type="entry name" value="Tape_meas_N"/>
</dbReference>
<name>A0ABS0LCX9_9CORY</name>
<evidence type="ECO:0000313" key="4">
    <source>
        <dbReference type="EMBL" id="MBG9354325.1"/>
    </source>
</evidence>
<reference evidence="4 5" key="1">
    <citation type="journal article" date="2020" name="J. Clin. Microbiol.">
        <title>Assessing the Genetic Diversity of Austrian Corynebacterium diphtheriae Clinical Isolates, 2011-2019.</title>
        <authorList>
            <person name="Schaeffer J."/>
            <person name="Huhulescu S."/>
            <person name="Stoeger A."/>
            <person name="Allerberger F."/>
            <person name="Ruppitsch W."/>
        </authorList>
    </citation>
    <scope>NUCLEOTIDE SEQUENCE [LARGE SCALE GENOMIC DNA]</scope>
    <source>
        <strain evidence="4 5">04-17</strain>
    </source>
</reference>
<keyword evidence="5" id="KW-1185">Reference proteome</keyword>
<keyword evidence="2" id="KW-1133">Transmembrane helix</keyword>
<sequence length="1506" mass="157857">MAVNAAIANAWISIVPDTSGIAPGIKSALSNLDSVGKSAGQGLGSSMAGGLSKEMSKNATGAGKDAGAALGKAMDDAMSKAASNLGNSADDGLKKAARKAGTGFGAELNDAVEKSTSGLGRTLAFGGVIGAVSSLTTSAIGAIRGLAGEAVAASDATDKFKKTLDFAGLDIGKIDELTVKARAYADATVYDLGDIQNMVAQLAANGVKDYDQLAEAAGNLNAVAGGNAETFKSVGMVMTQTAGQGKLTTENWNQLTDAIPGASGKIQEALLKAGAFTGNFRDAMSEGEITAEEFNAAVMEIGSQPIAVEAAKSTETFEGMIGNLQAAITGNLADAMNQLKPEIGALVNGFTKVSESALPKVVDGIKFMADALSQTKMFLKENHDWLVPVAAAVGTLTGALTLLVVQQKAFAFYQSVMAAGGIIKWFQELTNVTKAQAAAQTVLNAVTAANPFALIAIAITALVAGLYVFFTKTETGRKAWKAFTDAISVGWQLAKAAFHAGVEFVTKRIVSLIAKFFELRTKAVETVTNMTNDIRNVFSGAGGWLVDAGRKVFEGLLNGMKQKWESVKNWIGGTKDRLSGMFGFGSGRNHANGGVVRYYANGGMEKHIAQIAPAGSWRVWAEPETGGEAYIPLAQSKRARSTAILATVADKFGLTLTGRDGQALPASAGRYVAASGNAFANGGIVSPDDLLRFAKGQTVNGVSASRSLEGAPYAWGRSNWGDCSGTISQFAAAASGAADWLTRKFATMSQGAWARANNFKSGLGSGARFAMGFFNGGPYGGHTAGTIFWADGSRVNVEMGGGRGNGQIGGAAAGADAPQFTDRYWIPLAGGVGGQFDQIASTSVDGVTTDSGAKIDWGEADSLASAWESENKRRARINKLGLPFKIYDTGGILGHGGVAMNLSGKPEVIINNNQLSAINKLANNVGALVQRIGSSIGAFGATAGIKDVLGVAKMAGFGQIVEYIEPTVNAFEKLQDSLIVQQDAASAVVQAEGNLSAARKNGDVAAVAQAEQDLAKARGVAMQAAKATGLAQIELMVTIAQAIGKIFKKIWEGQVKAQVGVKNAIADSLKAVQEWGALVAQQRETVSKLQQQVVNAQIALTKATWSTRLAQADLARTQLEGVKSVAQAEAKLQAERDRLARKGSMHWNDMSLAYDRYRHAERQGMADRLGDYVRATPEILALEHEVNAAKLSAMAKQYKAALAGLEASHAQQMAALNLAQSQLQLAQQSAQLAQMQKSYFGMSQGGALTGANTARLYEEKAKAEGRANRGFFGWLGSFLTNPLGTLKYAFGGGKKADADYARFLNSEIARRTAAGKGLSQTMDPALEAQVRKLFAMGLNEQAQNLIRSSALGAPQRALDEAKEDQMLLAMKQQEEALKASQKRLAALAEFEKKAQSLREKAAAAEAGAASHQYSADALREKNPAVKAATEALARFEAGRARDYAASARGEKTVLNLTVPEQELYTKEQFDALLKMVEKIPGIELRLKRIDAPRRPTASEVMAGTVL</sequence>
<dbReference type="EMBL" id="JADQUG010000024">
    <property type="protein sequence ID" value="MBG9354325.1"/>
    <property type="molecule type" value="Genomic_DNA"/>
</dbReference>
<keyword evidence="1" id="KW-0175">Coiled coil</keyword>